<evidence type="ECO:0000256" key="1">
    <source>
        <dbReference type="SAM" id="Phobius"/>
    </source>
</evidence>
<keyword evidence="1" id="KW-1133">Transmembrane helix</keyword>
<accession>A0ABN1TKG0</accession>
<evidence type="ECO:0000313" key="2">
    <source>
        <dbReference type="EMBL" id="GAA1091669.1"/>
    </source>
</evidence>
<reference evidence="2 3" key="1">
    <citation type="journal article" date="2019" name="Int. J. Syst. Evol. Microbiol.">
        <title>The Global Catalogue of Microorganisms (GCM) 10K type strain sequencing project: providing services to taxonomists for standard genome sequencing and annotation.</title>
        <authorList>
            <consortium name="The Broad Institute Genomics Platform"/>
            <consortium name="The Broad Institute Genome Sequencing Center for Infectious Disease"/>
            <person name="Wu L."/>
            <person name="Ma J."/>
        </authorList>
    </citation>
    <scope>NUCLEOTIDE SEQUENCE [LARGE SCALE GENOMIC DNA]</scope>
    <source>
        <strain evidence="2 3">JCM 13008</strain>
    </source>
</reference>
<protein>
    <submittedName>
        <fullName evidence="2">Uncharacterized protein</fullName>
    </submittedName>
</protein>
<dbReference type="EMBL" id="BAAALG010000001">
    <property type="protein sequence ID" value="GAA1091669.1"/>
    <property type="molecule type" value="Genomic_DNA"/>
</dbReference>
<evidence type="ECO:0000313" key="3">
    <source>
        <dbReference type="Proteomes" id="UP001501581"/>
    </source>
</evidence>
<keyword evidence="1" id="KW-0472">Membrane</keyword>
<sequence>MSAKPDLFDTIHAELDEDHVYVHPAMRKHLSAAEEETLSQELTALPEPTYVVLFPYEYDDRFGGKPGDLLTLLHQAHPEPGLYLSNSVAVIPDSYSSVRVEGRQWDIEGERNGEMDYYVTSLVRAAEPQTVQAALSETVELLGLPPEEFNELYRAHEDAEEATREERYGDDDYDDGTSPVLIGSLIVAGLVVGAVALRVLRSKRAKSAALSLPPSAMARVRAANERTLRARAQSETLALGEALDAYEIGSGDNRGSWQQALDHYQAARRLTDEQDAPLLDVVGAIVLAGRGSTALDRALAGKAWAPKPGCFLNPLHGHGNTGRPVLLAGRSTAVPLCERCRRDLERGNVPEILDVLDDDKPQHYFDTHLEPWASTGFGSLEPDLLAAMRRRSER</sequence>
<proteinExistence type="predicted"/>
<dbReference type="Proteomes" id="UP001501581">
    <property type="component" value="Unassembled WGS sequence"/>
</dbReference>
<keyword evidence="3" id="KW-1185">Reference proteome</keyword>
<gene>
    <name evidence="2" type="ORF">GCM10009668_03110</name>
</gene>
<keyword evidence="1" id="KW-0812">Transmembrane</keyword>
<feature type="transmembrane region" description="Helical" evidence="1">
    <location>
        <begin position="180"/>
        <end position="200"/>
    </location>
</feature>
<comment type="caution">
    <text evidence="2">The sequence shown here is derived from an EMBL/GenBank/DDBJ whole genome shotgun (WGS) entry which is preliminary data.</text>
</comment>
<dbReference type="RefSeq" id="WP_343990642.1">
    <property type="nucleotide sequence ID" value="NZ_BAAALG010000001.1"/>
</dbReference>
<name>A0ABN1TKG0_9ACTN</name>
<organism evidence="2 3">
    <name type="scientific">Nocardioides dubius</name>
    <dbReference type="NCBI Taxonomy" id="317019"/>
    <lineage>
        <taxon>Bacteria</taxon>
        <taxon>Bacillati</taxon>
        <taxon>Actinomycetota</taxon>
        <taxon>Actinomycetes</taxon>
        <taxon>Propionibacteriales</taxon>
        <taxon>Nocardioidaceae</taxon>
        <taxon>Nocardioides</taxon>
    </lineage>
</organism>